<name>A0ABT2K1P6_9ACTN</name>
<reference evidence="1 2" key="1">
    <citation type="submission" date="2021-10" db="EMBL/GenBank/DDBJ databases">
        <title>Streptomyces gossypii sp. nov., isolated from soil collected from cotton field.</title>
        <authorList>
            <person name="Ge X."/>
            <person name="Chen X."/>
            <person name="Liu W."/>
        </authorList>
    </citation>
    <scope>NUCLEOTIDE SEQUENCE [LARGE SCALE GENOMIC DNA]</scope>
    <source>
        <strain evidence="1 2">N2-109</strain>
    </source>
</reference>
<proteinExistence type="predicted"/>
<dbReference type="InterPro" id="IPR011697">
    <property type="entry name" value="Peptidase_C26"/>
</dbReference>
<dbReference type="EMBL" id="JAJAGO010000017">
    <property type="protein sequence ID" value="MCT2594016.1"/>
    <property type="molecule type" value="Genomic_DNA"/>
</dbReference>
<dbReference type="Gene3D" id="3.40.50.880">
    <property type="match status" value="1"/>
</dbReference>
<dbReference type="InterPro" id="IPR029062">
    <property type="entry name" value="Class_I_gatase-like"/>
</dbReference>
<dbReference type="InterPro" id="IPR044668">
    <property type="entry name" value="PuuD-like"/>
</dbReference>
<dbReference type="CDD" id="cd01745">
    <property type="entry name" value="GATase1_2"/>
    <property type="match status" value="1"/>
</dbReference>
<evidence type="ECO:0000313" key="1">
    <source>
        <dbReference type="EMBL" id="MCT2594016.1"/>
    </source>
</evidence>
<sequence>MRECVIKPIIGITTYQEQASWRGWHRHASLVPTDFLNAVADAGGTPVLLPPFGAAAEAAAVTAGLDGLLLVGGADIDPARYGTDPSPHTSGVTPERDTWEFALLEVALEEDLAVFGVCRGMQIINVLLGGTLQQHLPDVVQHDNHQSAEPEFRKNLVFLDPCQLPGSVLGEQAVLPCYHHQGVERLGKGVRDTGWSKDGVIESLSLPDRRFVLGMQGHPEVGPDRNLFREFAEAARHRAARPRRRPDGCAVL</sequence>
<dbReference type="PROSITE" id="PS51273">
    <property type="entry name" value="GATASE_TYPE_1"/>
    <property type="match status" value="1"/>
</dbReference>
<keyword evidence="2" id="KW-1185">Reference proteome</keyword>
<dbReference type="PANTHER" id="PTHR43235:SF1">
    <property type="entry name" value="GLUTAMINE AMIDOTRANSFERASE PB2B2.05-RELATED"/>
    <property type="match status" value="1"/>
</dbReference>
<dbReference type="RefSeq" id="WP_260221315.1">
    <property type="nucleotide sequence ID" value="NZ_JAJAGO010000017.1"/>
</dbReference>
<evidence type="ECO:0000313" key="2">
    <source>
        <dbReference type="Proteomes" id="UP001156389"/>
    </source>
</evidence>
<accession>A0ABT2K1P6</accession>
<dbReference type="Proteomes" id="UP001156389">
    <property type="component" value="Unassembled WGS sequence"/>
</dbReference>
<protein>
    <submittedName>
        <fullName evidence="1">Gamma-glutamyl-gamma-aminobutyrate hydrolase family protein</fullName>
    </submittedName>
</protein>
<organism evidence="1 2">
    <name type="scientific">Streptomyces gossypii</name>
    <dbReference type="NCBI Taxonomy" id="2883101"/>
    <lineage>
        <taxon>Bacteria</taxon>
        <taxon>Bacillati</taxon>
        <taxon>Actinomycetota</taxon>
        <taxon>Actinomycetes</taxon>
        <taxon>Kitasatosporales</taxon>
        <taxon>Streptomycetaceae</taxon>
        <taxon>Streptomyces</taxon>
    </lineage>
</organism>
<dbReference type="PANTHER" id="PTHR43235">
    <property type="entry name" value="GLUTAMINE AMIDOTRANSFERASE PB2B2.05-RELATED"/>
    <property type="match status" value="1"/>
</dbReference>
<dbReference type="SUPFAM" id="SSF52317">
    <property type="entry name" value="Class I glutamine amidotransferase-like"/>
    <property type="match status" value="1"/>
</dbReference>
<dbReference type="Pfam" id="PF07722">
    <property type="entry name" value="Peptidase_C26"/>
    <property type="match status" value="1"/>
</dbReference>
<dbReference type="GO" id="GO:0016787">
    <property type="term" value="F:hydrolase activity"/>
    <property type="evidence" value="ECO:0007669"/>
    <property type="project" value="UniProtKB-KW"/>
</dbReference>
<keyword evidence="1" id="KW-0378">Hydrolase</keyword>
<comment type="caution">
    <text evidence="1">The sequence shown here is derived from an EMBL/GenBank/DDBJ whole genome shotgun (WGS) entry which is preliminary data.</text>
</comment>
<gene>
    <name evidence="1" type="ORF">LHJ74_29600</name>
</gene>